<dbReference type="RefSeq" id="WP_200240273.1">
    <property type="nucleotide sequence ID" value="NZ_NRRY01000006.1"/>
</dbReference>
<keyword evidence="2" id="KW-1185">Reference proteome</keyword>
<gene>
    <name evidence="1" type="ORF">CKO42_05460</name>
</gene>
<evidence type="ECO:0000313" key="2">
    <source>
        <dbReference type="Proteomes" id="UP001138768"/>
    </source>
</evidence>
<proteinExistence type="predicted"/>
<protein>
    <submittedName>
        <fullName evidence="1">Uncharacterized protein</fullName>
    </submittedName>
</protein>
<name>A0A9X1B306_9GAMM</name>
<evidence type="ECO:0000313" key="1">
    <source>
        <dbReference type="EMBL" id="MBK1617910.1"/>
    </source>
</evidence>
<dbReference type="AlphaFoldDB" id="A0A9X1B306"/>
<sequence>MARNKLDAQIDQYVEEAFTVDRAYFDQLIPRKAPLRQRVKYYLAHLHIASVILRRSVHDFIRGMPLTISSQRP</sequence>
<accession>A0A9X1B306</accession>
<dbReference type="EMBL" id="NRRY01000006">
    <property type="protein sequence ID" value="MBK1617910.1"/>
    <property type="molecule type" value="Genomic_DNA"/>
</dbReference>
<dbReference type="Proteomes" id="UP001138768">
    <property type="component" value="Unassembled WGS sequence"/>
</dbReference>
<comment type="caution">
    <text evidence="1">The sequence shown here is derived from an EMBL/GenBank/DDBJ whole genome shotgun (WGS) entry which is preliminary data.</text>
</comment>
<organism evidence="1 2">
    <name type="scientific">Lamprobacter modestohalophilus</name>
    <dbReference type="NCBI Taxonomy" id="1064514"/>
    <lineage>
        <taxon>Bacteria</taxon>
        <taxon>Pseudomonadati</taxon>
        <taxon>Pseudomonadota</taxon>
        <taxon>Gammaproteobacteria</taxon>
        <taxon>Chromatiales</taxon>
        <taxon>Chromatiaceae</taxon>
        <taxon>Lamprobacter</taxon>
    </lineage>
</organism>
<reference evidence="1 2" key="1">
    <citation type="journal article" date="2020" name="Microorganisms">
        <title>Osmotic Adaptation and Compatible Solute Biosynthesis of Phototrophic Bacteria as Revealed from Genome Analyses.</title>
        <authorList>
            <person name="Imhoff J.F."/>
            <person name="Rahn T."/>
            <person name="Kunzel S."/>
            <person name="Keller A."/>
            <person name="Neulinger S.C."/>
        </authorList>
    </citation>
    <scope>NUCLEOTIDE SEQUENCE [LARGE SCALE GENOMIC DNA]</scope>
    <source>
        <strain evidence="1 2">DSM 25653</strain>
    </source>
</reference>